<keyword evidence="11 13" id="KW-0501">Molybdenum cofactor biosynthesis</keyword>
<dbReference type="InterPro" id="IPR036135">
    <property type="entry name" value="MoeA_linker/N_sf"/>
</dbReference>
<dbReference type="PANTHER" id="PTHR10192:SF5">
    <property type="entry name" value="GEPHYRIN"/>
    <property type="match status" value="1"/>
</dbReference>
<dbReference type="SUPFAM" id="SSF53218">
    <property type="entry name" value="Molybdenum cofactor biosynthesis proteins"/>
    <property type="match status" value="1"/>
</dbReference>
<evidence type="ECO:0000256" key="2">
    <source>
        <dbReference type="ARBA" id="ARBA00002901"/>
    </source>
</evidence>
<sequence length="411" mass="45355">MNKDIEIKSALEMLITEVEPLSPVSLNLMDTLGYVLAEDIFSPLNIPPFDRSPLDGFAIRACDTVKATKDEPVTFKIIDFAAAGKPSKMVLGPYQAIRIMTGAKIPNGADLVVPFEETEFTEEWVKVFKTYNSNSNISFMGEDIKEGQKVLTKGEVINPPEIGILASVGKNKVLVYDRPKIAILTTGDELVDIDKPLEEGKILNSNSYTIAALVKRSGGVPYILPHCPDNLEKITNEITSALQWADILITTGGVSVGDKDYVMESFKKVCDKFLFWKVKMKPGTPLTAAKYRNKLMIGLSGNPAAAFITFEIFVKPVIKKLRGLEKVYPLQVESTLLSNFTKVRKQNRYVRAITYYDGGKFYTKLPDSHSSGVISSLAKVNSLLFIPAGMGPFTKGQKITVELLESEDLLP</sequence>
<feature type="domain" description="MoaB/Mog" evidence="14">
    <location>
        <begin position="182"/>
        <end position="320"/>
    </location>
</feature>
<evidence type="ECO:0000256" key="6">
    <source>
        <dbReference type="ARBA" id="ARBA00021108"/>
    </source>
</evidence>
<comment type="pathway">
    <text evidence="3 13">Cofactor biosynthesis; molybdopterin biosynthesis.</text>
</comment>
<evidence type="ECO:0000256" key="13">
    <source>
        <dbReference type="RuleBase" id="RU365090"/>
    </source>
</evidence>
<evidence type="ECO:0000256" key="8">
    <source>
        <dbReference type="ARBA" id="ARBA00022679"/>
    </source>
</evidence>
<comment type="catalytic activity">
    <reaction evidence="12">
        <text>adenylyl-molybdopterin + molybdate = Mo-molybdopterin + AMP + H(+)</text>
        <dbReference type="Rhea" id="RHEA:35047"/>
        <dbReference type="ChEBI" id="CHEBI:15378"/>
        <dbReference type="ChEBI" id="CHEBI:36264"/>
        <dbReference type="ChEBI" id="CHEBI:62727"/>
        <dbReference type="ChEBI" id="CHEBI:71302"/>
        <dbReference type="ChEBI" id="CHEBI:456215"/>
        <dbReference type="EC" id="2.10.1.1"/>
    </reaction>
</comment>
<dbReference type="UniPathway" id="UPA00344"/>
<dbReference type="STRING" id="1120990.SAMN03080614_100471"/>
<dbReference type="FunFam" id="3.40.980.10:FF:000004">
    <property type="entry name" value="Molybdopterin molybdenumtransferase"/>
    <property type="match status" value="1"/>
</dbReference>
<dbReference type="GO" id="GO:0061599">
    <property type="term" value="F:molybdopterin molybdotransferase activity"/>
    <property type="evidence" value="ECO:0007669"/>
    <property type="project" value="UniProtKB-UniRule"/>
</dbReference>
<dbReference type="Pfam" id="PF00994">
    <property type="entry name" value="MoCF_biosynth"/>
    <property type="match status" value="1"/>
</dbReference>
<accession>A0A1H9YRQ6</accession>
<evidence type="ECO:0000256" key="1">
    <source>
        <dbReference type="ARBA" id="ARBA00001946"/>
    </source>
</evidence>
<dbReference type="GO" id="GO:0006777">
    <property type="term" value="P:Mo-molybdopterin cofactor biosynthetic process"/>
    <property type="evidence" value="ECO:0007669"/>
    <property type="project" value="UniProtKB-UniRule"/>
</dbReference>
<protein>
    <recommendedName>
        <fullName evidence="6 13">Molybdopterin molybdenumtransferase</fullName>
        <ecNumber evidence="5 13">2.10.1.1</ecNumber>
    </recommendedName>
</protein>
<dbReference type="NCBIfam" id="NF045515">
    <property type="entry name" value="Glp_gephyrin"/>
    <property type="match status" value="1"/>
</dbReference>
<dbReference type="SUPFAM" id="SSF63882">
    <property type="entry name" value="MoeA N-terminal region -like"/>
    <property type="match status" value="1"/>
</dbReference>
<dbReference type="Pfam" id="PF03454">
    <property type="entry name" value="MoeA_C"/>
    <property type="match status" value="1"/>
</dbReference>
<comment type="similarity">
    <text evidence="4 13">Belongs to the MoeA family.</text>
</comment>
<evidence type="ECO:0000256" key="7">
    <source>
        <dbReference type="ARBA" id="ARBA00022505"/>
    </source>
</evidence>
<dbReference type="Gene3D" id="3.40.980.10">
    <property type="entry name" value="MoaB/Mog-like domain"/>
    <property type="match status" value="1"/>
</dbReference>
<dbReference type="Pfam" id="PF03453">
    <property type="entry name" value="MoeA_N"/>
    <property type="match status" value="1"/>
</dbReference>
<dbReference type="AlphaFoldDB" id="A0A1H9YRQ6"/>
<dbReference type="Gene3D" id="2.170.190.11">
    <property type="entry name" value="Molybdopterin biosynthesis moea protein, domain 3"/>
    <property type="match status" value="1"/>
</dbReference>
<dbReference type="SMART" id="SM00852">
    <property type="entry name" value="MoCF_biosynth"/>
    <property type="match status" value="1"/>
</dbReference>
<dbReference type="Proteomes" id="UP000243819">
    <property type="component" value="Unassembled WGS sequence"/>
</dbReference>
<dbReference type="GO" id="GO:0005829">
    <property type="term" value="C:cytosol"/>
    <property type="evidence" value="ECO:0007669"/>
    <property type="project" value="TreeGrafter"/>
</dbReference>
<keyword evidence="9 13" id="KW-0479">Metal-binding</keyword>
<evidence type="ECO:0000256" key="12">
    <source>
        <dbReference type="ARBA" id="ARBA00047317"/>
    </source>
</evidence>
<dbReference type="Gene3D" id="2.40.340.10">
    <property type="entry name" value="MoeA, C-terminal, domain IV"/>
    <property type="match status" value="1"/>
</dbReference>
<dbReference type="EC" id="2.10.1.1" evidence="5 13"/>
<dbReference type="EMBL" id="FOIF01000004">
    <property type="protein sequence ID" value="SES71320.1"/>
    <property type="molecule type" value="Genomic_DNA"/>
</dbReference>
<dbReference type="NCBIfam" id="TIGR00177">
    <property type="entry name" value="molyb_syn"/>
    <property type="match status" value="1"/>
</dbReference>
<evidence type="ECO:0000256" key="5">
    <source>
        <dbReference type="ARBA" id="ARBA00013269"/>
    </source>
</evidence>
<dbReference type="PANTHER" id="PTHR10192">
    <property type="entry name" value="MOLYBDOPTERIN BIOSYNTHESIS PROTEIN"/>
    <property type="match status" value="1"/>
</dbReference>
<gene>
    <name evidence="15" type="ORF">SAMN03080614_100471</name>
</gene>
<dbReference type="InterPro" id="IPR036425">
    <property type="entry name" value="MoaB/Mog-like_dom_sf"/>
</dbReference>
<dbReference type="GO" id="GO:0046872">
    <property type="term" value="F:metal ion binding"/>
    <property type="evidence" value="ECO:0007669"/>
    <property type="project" value="UniProtKB-UniRule"/>
</dbReference>
<evidence type="ECO:0000256" key="10">
    <source>
        <dbReference type="ARBA" id="ARBA00022842"/>
    </source>
</evidence>
<name>A0A1H9YRQ6_9FIRM</name>
<dbReference type="Gene3D" id="3.90.105.10">
    <property type="entry name" value="Molybdopterin biosynthesis moea protein, domain 2"/>
    <property type="match status" value="1"/>
</dbReference>
<evidence type="ECO:0000256" key="4">
    <source>
        <dbReference type="ARBA" id="ARBA00010763"/>
    </source>
</evidence>
<evidence type="ECO:0000313" key="16">
    <source>
        <dbReference type="Proteomes" id="UP000243819"/>
    </source>
</evidence>
<evidence type="ECO:0000313" key="15">
    <source>
        <dbReference type="EMBL" id="SES71320.1"/>
    </source>
</evidence>
<keyword evidence="16" id="KW-1185">Reference proteome</keyword>
<dbReference type="SUPFAM" id="SSF63867">
    <property type="entry name" value="MoeA C-terminal domain-like"/>
    <property type="match status" value="1"/>
</dbReference>
<dbReference type="InterPro" id="IPR036688">
    <property type="entry name" value="MoeA_C_domain_IV_sf"/>
</dbReference>
<dbReference type="InterPro" id="IPR001453">
    <property type="entry name" value="MoaB/Mog_dom"/>
</dbReference>
<reference evidence="16" key="1">
    <citation type="submission" date="2016-10" db="EMBL/GenBank/DDBJ databases">
        <authorList>
            <person name="Varghese N."/>
            <person name="Submissions S."/>
        </authorList>
    </citation>
    <scope>NUCLEOTIDE SEQUENCE [LARGE SCALE GENOMIC DNA]</scope>
    <source>
        <strain evidence="16">DSM 13577</strain>
    </source>
</reference>
<comment type="cofactor">
    <cofactor evidence="1 13">
        <name>Mg(2+)</name>
        <dbReference type="ChEBI" id="CHEBI:18420"/>
    </cofactor>
</comment>
<keyword evidence="8 13" id="KW-0808">Transferase</keyword>
<dbReference type="CDD" id="cd00887">
    <property type="entry name" value="MoeA"/>
    <property type="match status" value="1"/>
</dbReference>
<dbReference type="OrthoDB" id="9804758at2"/>
<evidence type="ECO:0000256" key="11">
    <source>
        <dbReference type="ARBA" id="ARBA00023150"/>
    </source>
</evidence>
<proteinExistence type="inferred from homology"/>
<evidence type="ECO:0000259" key="14">
    <source>
        <dbReference type="SMART" id="SM00852"/>
    </source>
</evidence>
<keyword evidence="10 13" id="KW-0460">Magnesium</keyword>
<dbReference type="InterPro" id="IPR038987">
    <property type="entry name" value="MoeA-like"/>
</dbReference>
<evidence type="ECO:0000256" key="9">
    <source>
        <dbReference type="ARBA" id="ARBA00022723"/>
    </source>
</evidence>
<dbReference type="FunFam" id="2.170.190.11:FF:000001">
    <property type="entry name" value="Molybdopterin molybdenumtransferase"/>
    <property type="match status" value="1"/>
</dbReference>
<dbReference type="InterPro" id="IPR005111">
    <property type="entry name" value="MoeA_C_domain_IV"/>
</dbReference>
<keyword evidence="7 13" id="KW-0500">Molybdenum</keyword>
<dbReference type="RefSeq" id="WP_091348744.1">
    <property type="nucleotide sequence ID" value="NZ_FOIF01000004.1"/>
</dbReference>
<evidence type="ECO:0000256" key="3">
    <source>
        <dbReference type="ARBA" id="ARBA00005046"/>
    </source>
</evidence>
<comment type="function">
    <text evidence="2 13">Catalyzes the insertion of molybdate into adenylated molybdopterin with the concomitant release of AMP.</text>
</comment>
<organism evidence="15 16">
    <name type="scientific">Anaerobranca gottschalkii DSM 13577</name>
    <dbReference type="NCBI Taxonomy" id="1120990"/>
    <lineage>
        <taxon>Bacteria</taxon>
        <taxon>Bacillati</taxon>
        <taxon>Bacillota</taxon>
        <taxon>Clostridia</taxon>
        <taxon>Eubacteriales</taxon>
        <taxon>Proteinivoracaceae</taxon>
        <taxon>Anaerobranca</taxon>
    </lineage>
</organism>
<dbReference type="InterPro" id="IPR005110">
    <property type="entry name" value="MoeA_linker/N"/>
</dbReference>